<feature type="binding site" evidence="5">
    <location>
        <position position="257"/>
    </location>
    <ligand>
        <name>FAD</name>
        <dbReference type="ChEBI" id="CHEBI:57692"/>
    </ligand>
</feature>
<name>A0ABD0LYW9_9CAEN</name>
<dbReference type="PROSITE" id="PS00624">
    <property type="entry name" value="GMC_OXRED_2"/>
    <property type="match status" value="1"/>
</dbReference>
<dbReference type="InterPro" id="IPR036188">
    <property type="entry name" value="FAD/NAD-bd_sf"/>
</dbReference>
<dbReference type="PROSITE" id="PS00623">
    <property type="entry name" value="GMC_OXRED_1"/>
    <property type="match status" value="1"/>
</dbReference>
<dbReference type="SUPFAM" id="SSF51905">
    <property type="entry name" value="FAD/NAD(P)-binding domain"/>
    <property type="match status" value="1"/>
</dbReference>
<dbReference type="InterPro" id="IPR012132">
    <property type="entry name" value="GMC_OxRdtase"/>
</dbReference>
<evidence type="ECO:0000256" key="1">
    <source>
        <dbReference type="ARBA" id="ARBA00001974"/>
    </source>
</evidence>
<evidence type="ECO:0000313" key="10">
    <source>
        <dbReference type="Proteomes" id="UP001519460"/>
    </source>
</evidence>
<dbReference type="Pfam" id="PF05199">
    <property type="entry name" value="GMC_oxred_C"/>
    <property type="match status" value="1"/>
</dbReference>
<dbReference type="AlphaFoldDB" id="A0ABD0LYW9"/>
<feature type="domain" description="Glucose-methanol-choline oxidoreductase N-terminal" evidence="8">
    <location>
        <begin position="292"/>
        <end position="306"/>
    </location>
</feature>
<proteinExistence type="inferred from homology"/>
<dbReference type="PANTHER" id="PTHR11552">
    <property type="entry name" value="GLUCOSE-METHANOL-CHOLINE GMC OXIDOREDUCTASE"/>
    <property type="match status" value="1"/>
</dbReference>
<evidence type="ECO:0000259" key="7">
    <source>
        <dbReference type="PROSITE" id="PS00623"/>
    </source>
</evidence>
<comment type="similarity">
    <text evidence="2 6">Belongs to the GMC oxidoreductase family.</text>
</comment>
<evidence type="ECO:0000256" key="3">
    <source>
        <dbReference type="ARBA" id="ARBA00022630"/>
    </source>
</evidence>
<keyword evidence="4 5" id="KW-0274">FAD</keyword>
<comment type="cofactor">
    <cofactor evidence="1 5">
        <name>FAD</name>
        <dbReference type="ChEBI" id="CHEBI:57692"/>
    </cofactor>
</comment>
<evidence type="ECO:0000256" key="4">
    <source>
        <dbReference type="ARBA" id="ARBA00022827"/>
    </source>
</evidence>
<dbReference type="PANTHER" id="PTHR11552:SF147">
    <property type="entry name" value="CHOLINE DEHYDROGENASE, MITOCHONDRIAL"/>
    <property type="match status" value="1"/>
</dbReference>
<dbReference type="EMBL" id="JACVVK020000013">
    <property type="protein sequence ID" value="KAK7504904.1"/>
    <property type="molecule type" value="Genomic_DNA"/>
</dbReference>
<dbReference type="InterPro" id="IPR007867">
    <property type="entry name" value="GMC_OxRtase_C"/>
</dbReference>
<dbReference type="Gene3D" id="3.50.50.60">
    <property type="entry name" value="FAD/NAD(P)-binding domain"/>
    <property type="match status" value="1"/>
</dbReference>
<feature type="binding site" evidence="5">
    <location>
        <position position="125"/>
    </location>
    <ligand>
        <name>FAD</name>
        <dbReference type="ChEBI" id="CHEBI:57692"/>
    </ligand>
</feature>
<dbReference type="SUPFAM" id="SSF54373">
    <property type="entry name" value="FAD-linked reductases, C-terminal domain"/>
    <property type="match status" value="1"/>
</dbReference>
<feature type="domain" description="Glucose-methanol-choline oxidoreductase N-terminal" evidence="7">
    <location>
        <begin position="119"/>
        <end position="142"/>
    </location>
</feature>
<dbReference type="Gene3D" id="3.30.560.10">
    <property type="entry name" value="Glucose Oxidase, domain 3"/>
    <property type="match status" value="1"/>
</dbReference>
<comment type="caution">
    <text evidence="9">The sequence shown here is derived from an EMBL/GenBank/DDBJ whole genome shotgun (WGS) entry which is preliminary data.</text>
</comment>
<protein>
    <recommendedName>
        <fullName evidence="7 8">Glucose-methanol-choline oxidoreductase N-terminal domain-containing protein</fullName>
    </recommendedName>
</protein>
<evidence type="ECO:0000259" key="8">
    <source>
        <dbReference type="PROSITE" id="PS00624"/>
    </source>
</evidence>
<gene>
    <name evidence="9" type="ORF">BaRGS_00003932</name>
</gene>
<evidence type="ECO:0000256" key="5">
    <source>
        <dbReference type="PIRSR" id="PIRSR000137-2"/>
    </source>
</evidence>
<evidence type="ECO:0000313" key="9">
    <source>
        <dbReference type="EMBL" id="KAK7504904.1"/>
    </source>
</evidence>
<dbReference type="Pfam" id="PF00732">
    <property type="entry name" value="GMC_oxred_N"/>
    <property type="match status" value="1"/>
</dbReference>
<keyword evidence="3 6" id="KW-0285">Flavoprotein</keyword>
<organism evidence="9 10">
    <name type="scientific">Batillaria attramentaria</name>
    <dbReference type="NCBI Taxonomy" id="370345"/>
    <lineage>
        <taxon>Eukaryota</taxon>
        <taxon>Metazoa</taxon>
        <taxon>Spiralia</taxon>
        <taxon>Lophotrochozoa</taxon>
        <taxon>Mollusca</taxon>
        <taxon>Gastropoda</taxon>
        <taxon>Caenogastropoda</taxon>
        <taxon>Sorbeoconcha</taxon>
        <taxon>Cerithioidea</taxon>
        <taxon>Batillariidae</taxon>
        <taxon>Batillaria</taxon>
    </lineage>
</organism>
<reference evidence="9 10" key="1">
    <citation type="journal article" date="2023" name="Sci. Data">
        <title>Genome assembly of the Korean intertidal mud-creeper Batillaria attramentaria.</title>
        <authorList>
            <person name="Patra A.K."/>
            <person name="Ho P.T."/>
            <person name="Jun S."/>
            <person name="Lee S.J."/>
            <person name="Kim Y."/>
            <person name="Won Y.J."/>
        </authorList>
    </citation>
    <scope>NUCLEOTIDE SEQUENCE [LARGE SCALE GENOMIC DNA]</scope>
    <source>
        <strain evidence="9">Wonlab-2016</strain>
    </source>
</reference>
<evidence type="ECO:0000256" key="2">
    <source>
        <dbReference type="ARBA" id="ARBA00010790"/>
    </source>
</evidence>
<dbReference type="InterPro" id="IPR000172">
    <property type="entry name" value="GMC_OxRdtase_N"/>
</dbReference>
<dbReference type="Proteomes" id="UP001519460">
    <property type="component" value="Unassembled WGS sequence"/>
</dbReference>
<sequence length="595" mass="66821">MWRAALPIVTVVVAVLLYRQLPQEEVFIPLAKTVNASYDYVIVGAGSAGCVLANRLSEDSDVTVLLLEAGPDDRLYPNVSVPGFSEYLYHTEIDWEYFTEPQKFALNGFENNMSFWPRGRLLGGTSNLNSMLYIRGSRHDYDTWAEQGCEGWSYKEVLPYFIKSEDNTNEEYVKSGYHGKGGPLKVASHKTVALTDLWLQAGKELGLKEVDPNGETVEGVVLTQATAADGLRQSTSRAFLYPVLNRPNLHVADNAQVTKVVFKGKQAVGVDFVRYGRKRHVQAKREVILSAGAIGSPHILLLSGVGPKKQLEKMKIPVVADLPVGDNLHDHVFFDYHVAVKEPVGVTPAELTSFWTWLQYKLFKTGHWASPITVEGQVFISTDEETRRQDWPDLQFMFQGRLWTTKTLRNFRYTKETIEQASRRDQFTYGFPCLPSLLRPRSRGTLRLRSADPFDYPIIDPRYLEDPYDLEVLVRGVRWCQKFVATPTLQSVGAEVADPPSKLCGQFQYDTDDYWECMIRRNMLTIYHPVGTCKMGPVTDNTTVVDPQLRVKGLTGLRVADASIMPAIPSGNTNAPVIMVAEKAADIIKAARTRS</sequence>
<evidence type="ECO:0000256" key="6">
    <source>
        <dbReference type="RuleBase" id="RU003968"/>
    </source>
</evidence>
<dbReference type="PIRSF" id="PIRSF000137">
    <property type="entry name" value="Alcohol_oxidase"/>
    <property type="match status" value="1"/>
</dbReference>
<keyword evidence="10" id="KW-1185">Reference proteome</keyword>
<accession>A0ABD0LYW9</accession>